<evidence type="ECO:0000256" key="12">
    <source>
        <dbReference type="ARBA" id="ARBA00023157"/>
    </source>
</evidence>
<evidence type="ECO:0000313" key="19">
    <source>
        <dbReference type="EMBL" id="KAJ3684931.1"/>
    </source>
</evidence>
<dbReference type="GO" id="GO:0005886">
    <property type="term" value="C:plasma membrane"/>
    <property type="evidence" value="ECO:0007669"/>
    <property type="project" value="TreeGrafter"/>
</dbReference>
<keyword evidence="10 15" id="KW-1133">Transmembrane helix</keyword>
<dbReference type="PANTHER" id="PTHR27005:SF479">
    <property type="entry name" value="OS06G0706600 PROTEIN"/>
    <property type="match status" value="1"/>
</dbReference>
<evidence type="ECO:0000256" key="8">
    <source>
        <dbReference type="ARBA" id="ARBA00022741"/>
    </source>
</evidence>
<dbReference type="InterPro" id="IPR045274">
    <property type="entry name" value="WAK-like"/>
</dbReference>
<comment type="caution">
    <text evidence="14">Lacks conserved residue(s) required for the propagation of feature annotation.</text>
</comment>
<dbReference type="CDD" id="cd00054">
    <property type="entry name" value="EGF_CA"/>
    <property type="match status" value="1"/>
</dbReference>
<keyword evidence="4" id="KW-0808">Transferase</keyword>
<dbReference type="PROSITE" id="PS50011">
    <property type="entry name" value="PROTEIN_KINASE_DOM"/>
    <property type="match status" value="1"/>
</dbReference>
<evidence type="ECO:0000256" key="15">
    <source>
        <dbReference type="SAM" id="Phobius"/>
    </source>
</evidence>
<keyword evidence="3 14" id="KW-0245">EGF-like domain</keyword>
<evidence type="ECO:0000256" key="9">
    <source>
        <dbReference type="ARBA" id="ARBA00022840"/>
    </source>
</evidence>
<evidence type="ECO:0000313" key="20">
    <source>
        <dbReference type="Proteomes" id="UP001210211"/>
    </source>
</evidence>
<dbReference type="Proteomes" id="UP001210211">
    <property type="component" value="Unassembled WGS sequence"/>
</dbReference>
<feature type="domain" description="Protein kinase" evidence="17">
    <location>
        <begin position="403"/>
        <end position="684"/>
    </location>
</feature>
<keyword evidence="7" id="KW-0677">Repeat</keyword>
<feature type="transmembrane region" description="Helical" evidence="15">
    <location>
        <begin position="331"/>
        <end position="354"/>
    </location>
</feature>
<protein>
    <submittedName>
        <fullName evidence="19">Uncharacterized protein</fullName>
    </submittedName>
</protein>
<dbReference type="FunFam" id="3.30.200.20:FF:000337">
    <property type="entry name" value="Wall-associated receptor kinase 3"/>
    <property type="match status" value="1"/>
</dbReference>
<evidence type="ECO:0000256" key="13">
    <source>
        <dbReference type="ARBA" id="ARBA00023180"/>
    </source>
</evidence>
<accession>A0AAD5WAF2</accession>
<dbReference type="GO" id="GO:0007166">
    <property type="term" value="P:cell surface receptor signaling pathway"/>
    <property type="evidence" value="ECO:0007669"/>
    <property type="project" value="InterPro"/>
</dbReference>
<dbReference type="AlphaFoldDB" id="A0AAD5WAF2"/>
<evidence type="ECO:0000256" key="14">
    <source>
        <dbReference type="PROSITE-ProRule" id="PRU00076"/>
    </source>
</evidence>
<organism evidence="19 20">
    <name type="scientific">Rhynchospora tenuis</name>
    <dbReference type="NCBI Taxonomy" id="198213"/>
    <lineage>
        <taxon>Eukaryota</taxon>
        <taxon>Viridiplantae</taxon>
        <taxon>Streptophyta</taxon>
        <taxon>Embryophyta</taxon>
        <taxon>Tracheophyta</taxon>
        <taxon>Spermatophyta</taxon>
        <taxon>Magnoliopsida</taxon>
        <taxon>Liliopsida</taxon>
        <taxon>Poales</taxon>
        <taxon>Cyperaceae</taxon>
        <taxon>Cyperoideae</taxon>
        <taxon>Rhynchosporeae</taxon>
        <taxon>Rhynchospora</taxon>
    </lineage>
</organism>
<evidence type="ECO:0000256" key="4">
    <source>
        <dbReference type="ARBA" id="ARBA00022679"/>
    </source>
</evidence>
<keyword evidence="20" id="KW-1185">Reference proteome</keyword>
<evidence type="ECO:0000256" key="2">
    <source>
        <dbReference type="ARBA" id="ARBA00022527"/>
    </source>
</evidence>
<reference evidence="19 20" key="1">
    <citation type="journal article" date="2022" name="Cell">
        <title>Repeat-based holocentromeres influence genome architecture and karyotype evolution.</title>
        <authorList>
            <person name="Hofstatter P.G."/>
            <person name="Thangavel G."/>
            <person name="Lux T."/>
            <person name="Neumann P."/>
            <person name="Vondrak T."/>
            <person name="Novak P."/>
            <person name="Zhang M."/>
            <person name="Costa L."/>
            <person name="Castellani M."/>
            <person name="Scott A."/>
            <person name="Toegelov H."/>
            <person name="Fuchs J."/>
            <person name="Mata-Sucre Y."/>
            <person name="Dias Y."/>
            <person name="Vanzela A.L.L."/>
            <person name="Huettel B."/>
            <person name="Almeida C.C.S."/>
            <person name="Simkova H."/>
            <person name="Souza G."/>
            <person name="Pedrosa-Harand A."/>
            <person name="Macas J."/>
            <person name="Mayer K.F.X."/>
            <person name="Houben A."/>
            <person name="Marques A."/>
        </authorList>
    </citation>
    <scope>NUCLEOTIDE SEQUENCE [LARGE SCALE GENOMIC DNA]</scope>
    <source>
        <strain evidence="19">RhyTen1mFocal</strain>
    </source>
</reference>
<dbReference type="Pfam" id="PF07645">
    <property type="entry name" value="EGF_CA"/>
    <property type="match status" value="1"/>
</dbReference>
<dbReference type="InterPro" id="IPR011009">
    <property type="entry name" value="Kinase-like_dom_sf"/>
</dbReference>
<comment type="caution">
    <text evidence="19">The sequence shown here is derived from an EMBL/GenBank/DDBJ whole genome shotgun (WGS) entry which is preliminary data.</text>
</comment>
<dbReference type="PANTHER" id="PTHR27005">
    <property type="entry name" value="WALL-ASSOCIATED RECEPTOR KINASE-LIKE 21"/>
    <property type="match status" value="1"/>
</dbReference>
<dbReference type="SUPFAM" id="SSF56112">
    <property type="entry name" value="Protein kinase-like (PK-like)"/>
    <property type="match status" value="1"/>
</dbReference>
<dbReference type="SMART" id="SM00181">
    <property type="entry name" value="EGF"/>
    <property type="match status" value="2"/>
</dbReference>
<dbReference type="GO" id="GO:0005509">
    <property type="term" value="F:calcium ion binding"/>
    <property type="evidence" value="ECO:0007669"/>
    <property type="project" value="InterPro"/>
</dbReference>
<dbReference type="SUPFAM" id="SSF57196">
    <property type="entry name" value="EGF/Laminin"/>
    <property type="match status" value="1"/>
</dbReference>
<evidence type="ECO:0000256" key="11">
    <source>
        <dbReference type="ARBA" id="ARBA00023136"/>
    </source>
</evidence>
<dbReference type="GO" id="GO:0004674">
    <property type="term" value="F:protein serine/threonine kinase activity"/>
    <property type="evidence" value="ECO:0007669"/>
    <property type="project" value="UniProtKB-KW"/>
</dbReference>
<evidence type="ECO:0000259" key="17">
    <source>
        <dbReference type="PROSITE" id="PS50011"/>
    </source>
</evidence>
<feature type="chain" id="PRO_5042252711" evidence="16">
    <location>
        <begin position="22"/>
        <end position="725"/>
    </location>
</feature>
<name>A0AAD5WAF2_9POAL</name>
<dbReference type="Pfam" id="PF08488">
    <property type="entry name" value="WAK"/>
    <property type="match status" value="1"/>
</dbReference>
<dbReference type="GO" id="GO:0005524">
    <property type="term" value="F:ATP binding"/>
    <property type="evidence" value="ECO:0007669"/>
    <property type="project" value="UniProtKB-KW"/>
</dbReference>
<dbReference type="Gene3D" id="2.10.25.10">
    <property type="entry name" value="Laminin"/>
    <property type="match status" value="1"/>
</dbReference>
<dbReference type="FunFam" id="2.10.25.10:FF:000038">
    <property type="entry name" value="Fibrillin 2"/>
    <property type="match status" value="1"/>
</dbReference>
<dbReference type="SMART" id="SM00179">
    <property type="entry name" value="EGF_CA"/>
    <property type="match status" value="1"/>
</dbReference>
<dbReference type="PROSITE" id="PS00108">
    <property type="entry name" value="PROTEIN_KINASE_ST"/>
    <property type="match status" value="1"/>
</dbReference>
<dbReference type="EMBL" id="JAMRDG010000002">
    <property type="protein sequence ID" value="KAJ3684931.1"/>
    <property type="molecule type" value="Genomic_DNA"/>
</dbReference>
<dbReference type="InterPro" id="IPR018097">
    <property type="entry name" value="EGF_Ca-bd_CS"/>
</dbReference>
<dbReference type="InterPro" id="IPR013695">
    <property type="entry name" value="WAK"/>
</dbReference>
<keyword evidence="5 15" id="KW-0812">Transmembrane</keyword>
<dbReference type="SMART" id="SM00220">
    <property type="entry name" value="S_TKc"/>
    <property type="match status" value="1"/>
</dbReference>
<feature type="signal peptide" evidence="16">
    <location>
        <begin position="1"/>
        <end position="21"/>
    </location>
</feature>
<keyword evidence="8" id="KW-0547">Nucleotide-binding</keyword>
<keyword evidence="2" id="KW-0723">Serine/threonine-protein kinase</keyword>
<dbReference type="InterPro" id="IPR000152">
    <property type="entry name" value="EGF-type_Asp/Asn_hydroxyl_site"/>
</dbReference>
<keyword evidence="13" id="KW-0325">Glycoprotein</keyword>
<dbReference type="InterPro" id="IPR001881">
    <property type="entry name" value="EGF-like_Ca-bd_dom"/>
</dbReference>
<dbReference type="PROSITE" id="PS00010">
    <property type="entry name" value="ASX_HYDROXYL"/>
    <property type="match status" value="1"/>
</dbReference>
<keyword evidence="2" id="KW-0418">Kinase</keyword>
<keyword evidence="9" id="KW-0067">ATP-binding</keyword>
<dbReference type="GO" id="GO:0030247">
    <property type="term" value="F:polysaccharide binding"/>
    <property type="evidence" value="ECO:0007669"/>
    <property type="project" value="InterPro"/>
</dbReference>
<evidence type="ECO:0000256" key="1">
    <source>
        <dbReference type="ARBA" id="ARBA00004479"/>
    </source>
</evidence>
<dbReference type="Gene3D" id="3.30.200.20">
    <property type="entry name" value="Phosphorylase Kinase, domain 1"/>
    <property type="match status" value="1"/>
</dbReference>
<feature type="domain" description="EGF-like" evidence="18">
    <location>
        <begin position="286"/>
        <end position="323"/>
    </location>
</feature>
<dbReference type="PROSITE" id="PS01187">
    <property type="entry name" value="EGF_CA"/>
    <property type="match status" value="1"/>
</dbReference>
<evidence type="ECO:0000256" key="6">
    <source>
        <dbReference type="ARBA" id="ARBA00022729"/>
    </source>
</evidence>
<dbReference type="InterPro" id="IPR025287">
    <property type="entry name" value="WAK_GUB"/>
</dbReference>
<dbReference type="CDD" id="cd14066">
    <property type="entry name" value="STKc_IRAK"/>
    <property type="match status" value="1"/>
</dbReference>
<sequence>MRAMILIIQLFLLISVSKTKAANISLPGCPDSCGGVPIPYPFGIGPNCSLSETFELSCKSINDTSPPYRHDYKFLNISLSSGQARVDMPISSQCYNSTTNSDEYNDWEVNLRHFRFNHDKNQIVVIGCDTLAYTKFSDNNNSYLGGCVSGCNRLESLSNGSCSGIGCCQTSIPKGTNYIRFRFDKNFNNSEVYNFSPCSYAMLTEDGFMFNTSYITTDQLLHQNTSAVIDWAIGNTTCNTAQTNQSAYACRSKYSNCSDSSSGPGYLCNCIDGYQGNPYLDEGCQDIDECANQNACSEPAKCHNLPGSYKCSCPFGWNKKHNNLRECELNLTLVIGICGGIFALLFLGVGIYVVHERRILSKVEEKYFQEHGGRILLEKIQSDQGFGFTIFTKQQLEQATNNFDSANIIGHGGQGTVYKGTLRDQIVAIKKCKIVDERKKKEFGKEMLILSKVNHKNIVKVLGCCLEVEVPMLVYEFIPNGTLFHHIHGKNQGTYISLSIRLRIAHASAEALAYLHFSASPPIFHGDVKSSNILLDQNYTAKVSDFGASILSPTNEAQFVTLVQGTCGYLDPEYIQSSQLTDKSDVYSFGVVLLELLTSKPVINFNAQEEGRSLSTRFLFAMKEKTMQGLLDDNIKHENDMEIIMEVAKLAKECLNMKGEERPTMKEVSEELDRIRKLKQHFWGQEYHPEEVESLLGEASHDLEIEHTGYFSLNSRAEESIATGR</sequence>
<evidence type="ECO:0000256" key="5">
    <source>
        <dbReference type="ARBA" id="ARBA00022692"/>
    </source>
</evidence>
<dbReference type="FunFam" id="1.10.510.10:FF:000084">
    <property type="entry name" value="Wall-associated receptor kinase 2"/>
    <property type="match status" value="1"/>
</dbReference>
<evidence type="ECO:0000259" key="18">
    <source>
        <dbReference type="PROSITE" id="PS50026"/>
    </source>
</evidence>
<dbReference type="InterPro" id="IPR049883">
    <property type="entry name" value="NOTCH1_EGF-like"/>
</dbReference>
<dbReference type="InterPro" id="IPR000742">
    <property type="entry name" value="EGF"/>
</dbReference>
<dbReference type="Pfam" id="PF00069">
    <property type="entry name" value="Pkinase"/>
    <property type="match status" value="1"/>
</dbReference>
<keyword evidence="11 15" id="KW-0472">Membrane</keyword>
<dbReference type="InterPro" id="IPR000719">
    <property type="entry name" value="Prot_kinase_dom"/>
</dbReference>
<proteinExistence type="predicted"/>
<keyword evidence="12" id="KW-1015">Disulfide bond</keyword>
<dbReference type="InterPro" id="IPR008271">
    <property type="entry name" value="Ser/Thr_kinase_AS"/>
</dbReference>
<evidence type="ECO:0000256" key="16">
    <source>
        <dbReference type="SAM" id="SignalP"/>
    </source>
</evidence>
<evidence type="ECO:0000256" key="7">
    <source>
        <dbReference type="ARBA" id="ARBA00022737"/>
    </source>
</evidence>
<gene>
    <name evidence="19" type="ORF">LUZ61_014095</name>
</gene>
<comment type="subcellular location">
    <subcellularLocation>
        <location evidence="1">Membrane</location>
        <topology evidence="1">Single-pass type I membrane protein</topology>
    </subcellularLocation>
</comment>
<dbReference type="Pfam" id="PF13947">
    <property type="entry name" value="GUB_WAK_bind"/>
    <property type="match status" value="1"/>
</dbReference>
<evidence type="ECO:0000256" key="3">
    <source>
        <dbReference type="ARBA" id="ARBA00022536"/>
    </source>
</evidence>
<keyword evidence="6 16" id="KW-0732">Signal</keyword>
<evidence type="ECO:0000256" key="10">
    <source>
        <dbReference type="ARBA" id="ARBA00022989"/>
    </source>
</evidence>
<dbReference type="PROSITE" id="PS50026">
    <property type="entry name" value="EGF_3"/>
    <property type="match status" value="1"/>
</dbReference>
<dbReference type="Gene3D" id="1.10.510.10">
    <property type="entry name" value="Transferase(Phosphotransferase) domain 1"/>
    <property type="match status" value="1"/>
</dbReference>